<evidence type="ECO:0000256" key="1">
    <source>
        <dbReference type="ARBA" id="ARBA00008779"/>
    </source>
</evidence>
<dbReference type="GO" id="GO:0004065">
    <property type="term" value="F:arylsulfatase activity"/>
    <property type="evidence" value="ECO:0007669"/>
    <property type="project" value="TreeGrafter"/>
</dbReference>
<keyword evidence="4" id="KW-1185">Reference proteome</keyword>
<evidence type="ECO:0000313" key="4">
    <source>
        <dbReference type="Proteomes" id="UP000019267"/>
    </source>
</evidence>
<reference evidence="3 4" key="1">
    <citation type="journal article" date="2014" name="Genome Biol. Evol.">
        <title>Molecular evolution of the substrate utilization strategies and putative virulence factors in mosquito-associated Spiroplasma species.</title>
        <authorList>
            <person name="Chang T.H."/>
            <person name="Lo W.S."/>
            <person name="Ku C."/>
            <person name="Chen L.L."/>
            <person name="Kuo C.H."/>
        </authorList>
    </citation>
    <scope>NUCLEOTIDE SEQUENCE [LARGE SCALE GENOMIC DNA]</scope>
    <source>
        <strain evidence="3">AES-1</strain>
    </source>
</reference>
<dbReference type="InterPro" id="IPR000917">
    <property type="entry name" value="Sulfatase_N"/>
</dbReference>
<dbReference type="InterPro" id="IPR017850">
    <property type="entry name" value="Alkaline_phosphatase_core_sf"/>
</dbReference>
<dbReference type="AlphaFoldDB" id="W6AGY9"/>
<sequence>MRAVILMFDTLTRKYLPNYGNDWVKAKNFERLEHKAITFDTFYGGSMPCMPARREMHTGRYNFLHRGWGQLEPFDNSVFEILKKNNIYTHLVTDHSHYWEDGGSTYHNRYDTWEGFRGQETDRWMPVTKDLNYKNEHYLNKPRKNMEFNIENRAHWIKEQDYSSVKTVNAGLKFLNKFKDRDNWLLQIECFDPHEPFLVPEEYRKLYGCTDSEVRPNFPKYQDIDFEENKEEILATRKEYAALISMVDKYVGKVLDFFDENNLWEDTMLIINTDHGFSIGEHNFIGKNLAPFYDEIIHTPFFLHIPEFKELDGGRISEVAQTIDIPKTILDYFKISDDYDRDGKSLLKLLKEKQKNHESILFGMNMGHVGIFDGKYVYMRASKDSSNSPNAQYTLNFNLMRGFLPKELLKHMTYVEGSRYSDGVPLMKINLPANGYIDSYKYGNLLFDMENDPEQLIPIKDSQLEQEMINKLIKRLKEVDTPIEIYQRLGLEI</sequence>
<dbReference type="InterPro" id="IPR050738">
    <property type="entry name" value="Sulfatase"/>
</dbReference>
<feature type="domain" description="Sulfatase N-terminal" evidence="2">
    <location>
        <begin position="4"/>
        <end position="334"/>
    </location>
</feature>
<evidence type="ECO:0000259" key="2">
    <source>
        <dbReference type="Pfam" id="PF00884"/>
    </source>
</evidence>
<dbReference type="STRING" id="1276246.SCULI_v1c06130"/>
<dbReference type="KEGG" id="scq:SCULI_v1c06130"/>
<accession>W6AGY9</accession>
<dbReference type="Pfam" id="PF00884">
    <property type="entry name" value="Sulfatase"/>
    <property type="match status" value="1"/>
</dbReference>
<protein>
    <submittedName>
        <fullName evidence="3">Sulfatase</fullName>
    </submittedName>
</protein>
<dbReference type="Proteomes" id="UP000019267">
    <property type="component" value="Chromosome"/>
</dbReference>
<dbReference type="RefSeq" id="WP_025363189.1">
    <property type="nucleotide sequence ID" value="NZ_CP006681.1"/>
</dbReference>
<dbReference type="SUPFAM" id="SSF53649">
    <property type="entry name" value="Alkaline phosphatase-like"/>
    <property type="match status" value="1"/>
</dbReference>
<comment type="similarity">
    <text evidence="1">Belongs to the sulfatase family.</text>
</comment>
<evidence type="ECO:0000313" key="3">
    <source>
        <dbReference type="EMBL" id="AHI52954.1"/>
    </source>
</evidence>
<proteinExistence type="inferred from homology"/>
<dbReference type="Gene3D" id="3.40.720.10">
    <property type="entry name" value="Alkaline Phosphatase, subunit A"/>
    <property type="match status" value="1"/>
</dbReference>
<dbReference type="eggNOG" id="COG3119">
    <property type="taxonomic scope" value="Bacteria"/>
</dbReference>
<dbReference type="OrthoDB" id="9762324at2"/>
<organism evidence="3 4">
    <name type="scientific">Spiroplasma culicicola AES-1</name>
    <dbReference type="NCBI Taxonomy" id="1276246"/>
    <lineage>
        <taxon>Bacteria</taxon>
        <taxon>Bacillati</taxon>
        <taxon>Mycoplasmatota</taxon>
        <taxon>Mollicutes</taxon>
        <taxon>Entomoplasmatales</taxon>
        <taxon>Spiroplasmataceae</taxon>
        <taxon>Spiroplasma</taxon>
    </lineage>
</organism>
<gene>
    <name evidence="3" type="ORF">SCULI_v1c06130</name>
</gene>
<dbReference type="PANTHER" id="PTHR42693:SF33">
    <property type="entry name" value="ARYLSULFATASE"/>
    <property type="match status" value="1"/>
</dbReference>
<dbReference type="HOGENOM" id="CLU_006332_14_0_14"/>
<dbReference type="PATRIC" id="fig|1276246.3.peg.612"/>
<dbReference type="CDD" id="cd16148">
    <property type="entry name" value="sulfatase_like"/>
    <property type="match status" value="1"/>
</dbReference>
<dbReference type="PANTHER" id="PTHR42693">
    <property type="entry name" value="ARYLSULFATASE FAMILY MEMBER"/>
    <property type="match status" value="1"/>
</dbReference>
<name>W6AGY9_9MOLU</name>
<dbReference type="EMBL" id="CP006681">
    <property type="protein sequence ID" value="AHI52954.1"/>
    <property type="molecule type" value="Genomic_DNA"/>
</dbReference>